<evidence type="ECO:0000313" key="2">
    <source>
        <dbReference type="EMBL" id="KKD38017.1"/>
    </source>
</evidence>
<organism evidence="2 3">
    <name type="scientific">Limnoraphis robusta CS-951</name>
    <dbReference type="NCBI Taxonomy" id="1637645"/>
    <lineage>
        <taxon>Bacteria</taxon>
        <taxon>Bacillati</taxon>
        <taxon>Cyanobacteriota</taxon>
        <taxon>Cyanophyceae</taxon>
        <taxon>Oscillatoriophycideae</taxon>
        <taxon>Oscillatoriales</taxon>
        <taxon>Sirenicapillariaceae</taxon>
        <taxon>Limnoraphis</taxon>
    </lineage>
</organism>
<gene>
    <name evidence="2" type="ORF">WN50_11135</name>
</gene>
<protein>
    <submittedName>
        <fullName evidence="2">Uncharacterized protein</fullName>
    </submittedName>
</protein>
<feature type="region of interest" description="Disordered" evidence="1">
    <location>
        <begin position="1"/>
        <end position="31"/>
    </location>
</feature>
<name>A0A0F5YH72_9CYAN</name>
<sequence length="74" mass="8772">MSLQEQARESMAKERQHDEHLHESMLNRAHDEVDQLVEGETHEQARELAAQDRLHEQHLHQSMLDRATEQLEHS</sequence>
<dbReference type="AlphaFoldDB" id="A0A0F5YH72"/>
<evidence type="ECO:0000313" key="3">
    <source>
        <dbReference type="Proteomes" id="UP000033607"/>
    </source>
</evidence>
<dbReference type="EMBL" id="LATL02000071">
    <property type="protein sequence ID" value="KKD38017.1"/>
    <property type="molecule type" value="Genomic_DNA"/>
</dbReference>
<reference evidence="2 3" key="1">
    <citation type="submission" date="2015-06" db="EMBL/GenBank/DDBJ databases">
        <title>Draft genome assembly of filamentous brackish cyanobacterium Limnoraphis robusta strain CS-951.</title>
        <authorList>
            <person name="Willis A."/>
            <person name="Parks M."/>
            <person name="Burford M.A."/>
        </authorList>
    </citation>
    <scope>NUCLEOTIDE SEQUENCE [LARGE SCALE GENOMIC DNA]</scope>
    <source>
        <strain evidence="2 3">CS-951</strain>
    </source>
</reference>
<dbReference type="RefSeq" id="WP_046278620.1">
    <property type="nucleotide sequence ID" value="NZ_LATL02000071.1"/>
</dbReference>
<proteinExistence type="predicted"/>
<evidence type="ECO:0000256" key="1">
    <source>
        <dbReference type="SAM" id="MobiDB-lite"/>
    </source>
</evidence>
<dbReference type="Proteomes" id="UP000033607">
    <property type="component" value="Unassembled WGS sequence"/>
</dbReference>
<accession>A0A0F5YH72</accession>
<dbReference type="OrthoDB" id="583073at2"/>
<comment type="caution">
    <text evidence="2">The sequence shown here is derived from an EMBL/GenBank/DDBJ whole genome shotgun (WGS) entry which is preliminary data.</text>
</comment>